<keyword evidence="1" id="KW-0732">Signal</keyword>
<dbReference type="OrthoDB" id="8066575at2759"/>
<dbReference type="AlphaFoldDB" id="A0A1I8NE71"/>
<gene>
    <name evidence="2" type="primary">101896975</name>
    <name evidence="4" type="synonym">LOC101896975</name>
</gene>
<feature type="chain" id="PRO_5044561659" evidence="1">
    <location>
        <begin position="22"/>
        <end position="124"/>
    </location>
</feature>
<dbReference type="Proteomes" id="UP001652621">
    <property type="component" value="Unplaced"/>
</dbReference>
<keyword evidence="3" id="KW-1185">Reference proteome</keyword>
<evidence type="ECO:0000313" key="4">
    <source>
        <dbReference type="RefSeq" id="XP_005178168.1"/>
    </source>
</evidence>
<name>A0A1I8NE71_MUSDO</name>
<dbReference type="VEuPathDB" id="VectorBase:MDOMA2_017382"/>
<accession>A0A1I8NE71</accession>
<organism evidence="2">
    <name type="scientific">Musca domestica</name>
    <name type="common">House fly</name>
    <dbReference type="NCBI Taxonomy" id="7370"/>
    <lineage>
        <taxon>Eukaryota</taxon>
        <taxon>Metazoa</taxon>
        <taxon>Ecdysozoa</taxon>
        <taxon>Arthropoda</taxon>
        <taxon>Hexapoda</taxon>
        <taxon>Insecta</taxon>
        <taxon>Pterygota</taxon>
        <taxon>Neoptera</taxon>
        <taxon>Endopterygota</taxon>
        <taxon>Diptera</taxon>
        <taxon>Brachycera</taxon>
        <taxon>Muscomorpha</taxon>
        <taxon>Muscoidea</taxon>
        <taxon>Muscidae</taxon>
        <taxon>Musca</taxon>
    </lineage>
</organism>
<evidence type="ECO:0000256" key="1">
    <source>
        <dbReference type="SAM" id="SignalP"/>
    </source>
</evidence>
<evidence type="ECO:0000313" key="3">
    <source>
        <dbReference type="Proteomes" id="UP001652621"/>
    </source>
</evidence>
<reference evidence="4" key="2">
    <citation type="submission" date="2025-04" db="UniProtKB">
        <authorList>
            <consortium name="RefSeq"/>
        </authorList>
    </citation>
    <scope>IDENTIFICATION</scope>
    <source>
        <strain evidence="4">Aabys</strain>
    </source>
</reference>
<evidence type="ECO:0000313" key="2">
    <source>
        <dbReference type="EnsemblMetazoa" id="MDOA014283-PA"/>
    </source>
</evidence>
<dbReference type="GeneID" id="101896975"/>
<dbReference type="EnsemblMetazoa" id="MDOA014283-RA">
    <property type="protein sequence ID" value="MDOA014283-PA"/>
    <property type="gene ID" value="MDOA014283"/>
</dbReference>
<sequence>MKFILPIFLILSVIAFGSLHAAKVCVTTATNCNGNVSVCGRYGRSRLCKKFQNSCAFQTANCSDNIGYTIVNSSYCTGIPLNQRRMCNGMSSSTNGLWGTTSSLWGSSNNNNNNVQPIVINRGK</sequence>
<feature type="signal peptide" evidence="1">
    <location>
        <begin position="1"/>
        <end position="21"/>
    </location>
</feature>
<proteinExistence type="predicted"/>
<dbReference type="eggNOG" id="ENOG502TGP3">
    <property type="taxonomic scope" value="Eukaryota"/>
</dbReference>
<dbReference type="VEuPathDB" id="VectorBase:MDOA014283"/>
<reference evidence="2" key="1">
    <citation type="submission" date="2020-05" db="UniProtKB">
        <authorList>
            <consortium name="EnsemblMetazoa"/>
        </authorList>
    </citation>
    <scope>IDENTIFICATION</scope>
    <source>
        <strain evidence="2">Aabys</strain>
    </source>
</reference>
<dbReference type="KEGG" id="mde:101896975"/>
<protein>
    <submittedName>
        <fullName evidence="4">Uncharacterized protein LOC101896975</fullName>
    </submittedName>
</protein>
<dbReference type="RefSeq" id="XP_005178168.1">
    <property type="nucleotide sequence ID" value="XM_005178111.2"/>
</dbReference>